<dbReference type="RefSeq" id="WP_055236924.1">
    <property type="nucleotide sequence ID" value="NZ_CP143947.1"/>
</dbReference>
<dbReference type="GO" id="GO:0016787">
    <property type="term" value="F:hydrolase activity"/>
    <property type="evidence" value="ECO:0007669"/>
    <property type="project" value="UniProtKB-KW"/>
</dbReference>
<protein>
    <submittedName>
        <fullName evidence="3">Domain of uncharacterized function (DUF303)</fullName>
    </submittedName>
</protein>
<evidence type="ECO:0000313" key="4">
    <source>
        <dbReference type="Proteomes" id="UP000095673"/>
    </source>
</evidence>
<dbReference type="PANTHER" id="PTHR31988:SF19">
    <property type="entry name" value="9-O-ACETYL-N-ACETYLNEURAMINIC ACID DEACETYLASE-RELATED"/>
    <property type="match status" value="1"/>
</dbReference>
<name>A0A173R844_9FIRM</name>
<dbReference type="SUPFAM" id="SSF52266">
    <property type="entry name" value="SGNH hydrolase"/>
    <property type="match status" value="1"/>
</dbReference>
<dbReference type="Pfam" id="PF03629">
    <property type="entry name" value="SASA"/>
    <property type="match status" value="1"/>
</dbReference>
<dbReference type="InterPro" id="IPR036514">
    <property type="entry name" value="SGNH_hydro_sf"/>
</dbReference>
<reference evidence="3 4" key="1">
    <citation type="submission" date="2015-09" db="EMBL/GenBank/DDBJ databases">
        <authorList>
            <consortium name="Pathogen Informatics"/>
        </authorList>
    </citation>
    <scope>NUCLEOTIDE SEQUENCE [LARGE SCALE GENOMIC DNA]</scope>
    <source>
        <strain evidence="3 4">2789STDY5834968</strain>
    </source>
</reference>
<organism evidence="3 4">
    <name type="scientific">Agathobacter rectalis</name>
    <dbReference type="NCBI Taxonomy" id="39491"/>
    <lineage>
        <taxon>Bacteria</taxon>
        <taxon>Bacillati</taxon>
        <taxon>Bacillota</taxon>
        <taxon>Clostridia</taxon>
        <taxon>Lachnospirales</taxon>
        <taxon>Lachnospiraceae</taxon>
        <taxon>Agathobacter</taxon>
    </lineage>
</organism>
<gene>
    <name evidence="3" type="ORF">ERS852580_00339</name>
</gene>
<sequence>MEIYDLILFAGQSNMAGRGIVTDKWPQKAPVLVKGAGYEYRAITAPDRLCPIEEPFGADENNPDGIFEPGMKTGSMVTAFVNEYYKLTHIPVLAVSASKGGSSISEWQGNNDFLSDAIARYRKAIEYAQKNHIEIRHKYVLWCQGETDGDRATDIEAYGKLFINMFSKLQGAGIETCFMITIGKYNGELGYENNYVNIRNKQLDIAKSMKNIVLVCDEFHKMKARGLMKDDFHYYQEAYNEVGTIAGKTAGTFVMDSSLGGENDAK</sequence>
<dbReference type="Gene3D" id="3.40.50.1110">
    <property type="entry name" value="SGNH hydrolase"/>
    <property type="match status" value="1"/>
</dbReference>
<dbReference type="OrthoDB" id="2574457at2"/>
<accession>A0A173R844</accession>
<evidence type="ECO:0000256" key="1">
    <source>
        <dbReference type="ARBA" id="ARBA00022801"/>
    </source>
</evidence>
<proteinExistence type="predicted"/>
<evidence type="ECO:0000259" key="2">
    <source>
        <dbReference type="Pfam" id="PF03629"/>
    </source>
</evidence>
<dbReference type="EMBL" id="CYXM01000001">
    <property type="protein sequence ID" value="CUM74100.1"/>
    <property type="molecule type" value="Genomic_DNA"/>
</dbReference>
<keyword evidence="1" id="KW-0378">Hydrolase</keyword>
<evidence type="ECO:0000313" key="3">
    <source>
        <dbReference type="EMBL" id="CUM74100.1"/>
    </source>
</evidence>
<dbReference type="InterPro" id="IPR052940">
    <property type="entry name" value="Carb_Esterase_6"/>
</dbReference>
<dbReference type="Proteomes" id="UP000095673">
    <property type="component" value="Unassembled WGS sequence"/>
</dbReference>
<feature type="domain" description="Sialate O-acetylesterase" evidence="2">
    <location>
        <begin position="5"/>
        <end position="244"/>
    </location>
</feature>
<dbReference type="InterPro" id="IPR005181">
    <property type="entry name" value="SASA"/>
</dbReference>
<dbReference type="PANTHER" id="PTHR31988">
    <property type="entry name" value="ESTERASE, PUTATIVE (DUF303)-RELATED"/>
    <property type="match status" value="1"/>
</dbReference>
<dbReference type="AlphaFoldDB" id="A0A173R844"/>